<evidence type="ECO:0000256" key="5">
    <source>
        <dbReference type="ARBA" id="ARBA00022592"/>
    </source>
</evidence>
<accession>A0ABY9RYA3</accession>
<comment type="similarity">
    <text evidence="2">Belongs to the binding-protein-dependent transport system permease family. CysTW subfamily.</text>
</comment>
<feature type="domain" description="ABC transmembrane type-1" evidence="11">
    <location>
        <begin position="102"/>
        <end position="215"/>
    </location>
</feature>
<evidence type="ECO:0000256" key="3">
    <source>
        <dbReference type="ARBA" id="ARBA00022448"/>
    </source>
</evidence>
<dbReference type="Proteomes" id="UP001250858">
    <property type="component" value="Chromosome"/>
</dbReference>
<evidence type="ECO:0000256" key="6">
    <source>
        <dbReference type="ARBA" id="ARBA00022692"/>
    </source>
</evidence>
<keyword evidence="6 10" id="KW-0812">Transmembrane</keyword>
<dbReference type="Pfam" id="PF00528">
    <property type="entry name" value="BPD_transp_1"/>
    <property type="match status" value="1"/>
</dbReference>
<comment type="subcellular location">
    <subcellularLocation>
        <location evidence="1">Cell membrane</location>
        <topology evidence="1">Multi-pass membrane protein</topology>
    </subcellularLocation>
</comment>
<sequence>MSLTLERPAKAPAATERRPPEKGGRPGRARWVWGWAYSGVLSVVLALAVLVGYLADGIASGTVDWGALLGDSVWSPGNLAFGGLAMIYGSAVVCVLALVLAVPVGWAAAVALSEYLPPRLAKPLRLSIELLAAVPSIVYGLIGIMVIRPFVAGLGNVPGGDSILAAGIVLAVMIMPTIVAVSVDALAAVPGRYREAAYSLGLTRREVVRSAVLPRPGPACAPASCSDWPGHSAKPSRSSWSSAAPTDGSRSPSGTSSPPSYAPVRRSPPSWPAPSRCSRAPPARTSPPCADSASSCWPWSPPRPSGAPADPRPGRGTVPASREPPRGCAAPRTD</sequence>
<evidence type="ECO:0000256" key="9">
    <source>
        <dbReference type="SAM" id="MobiDB-lite"/>
    </source>
</evidence>
<dbReference type="RefSeq" id="WP_309549246.1">
    <property type="nucleotide sequence ID" value="NZ_CP133762.1"/>
</dbReference>
<feature type="transmembrane region" description="Helical" evidence="10">
    <location>
        <begin position="130"/>
        <end position="151"/>
    </location>
</feature>
<keyword evidence="8 10" id="KW-0472">Membrane</keyword>
<evidence type="ECO:0000259" key="11">
    <source>
        <dbReference type="Pfam" id="PF00528"/>
    </source>
</evidence>
<dbReference type="Gene3D" id="1.10.3720.10">
    <property type="entry name" value="MetI-like"/>
    <property type="match status" value="1"/>
</dbReference>
<feature type="region of interest" description="Disordered" evidence="9">
    <location>
        <begin position="1"/>
        <end position="26"/>
    </location>
</feature>
<evidence type="ECO:0000256" key="7">
    <source>
        <dbReference type="ARBA" id="ARBA00022989"/>
    </source>
</evidence>
<evidence type="ECO:0000256" key="2">
    <source>
        <dbReference type="ARBA" id="ARBA00007069"/>
    </source>
</evidence>
<keyword evidence="4" id="KW-1003">Cell membrane</keyword>
<feature type="compositionally biased region" description="Low complexity" evidence="9">
    <location>
        <begin position="232"/>
        <end position="298"/>
    </location>
</feature>
<keyword evidence="5" id="KW-0592">Phosphate transport</keyword>
<feature type="region of interest" description="Disordered" evidence="9">
    <location>
        <begin position="218"/>
        <end position="334"/>
    </location>
</feature>
<gene>
    <name evidence="12" type="ORF">RGF97_22245</name>
</gene>
<dbReference type="InterPro" id="IPR035906">
    <property type="entry name" value="MetI-like_sf"/>
</dbReference>
<feature type="compositionally biased region" description="Basic and acidic residues" evidence="9">
    <location>
        <begin position="15"/>
        <end position="24"/>
    </location>
</feature>
<keyword evidence="3" id="KW-0813">Transport</keyword>
<dbReference type="PANTHER" id="PTHR30425">
    <property type="entry name" value="PHOSPHATE TRANSPORT SYSTEM PERMEASE PROTEIN PST"/>
    <property type="match status" value="1"/>
</dbReference>
<evidence type="ECO:0000313" key="12">
    <source>
        <dbReference type="EMBL" id="WMX47000.1"/>
    </source>
</evidence>
<feature type="transmembrane region" description="Helical" evidence="10">
    <location>
        <begin position="32"/>
        <end position="55"/>
    </location>
</feature>
<dbReference type="InterPro" id="IPR000515">
    <property type="entry name" value="MetI-like"/>
</dbReference>
<feature type="transmembrane region" description="Helical" evidence="10">
    <location>
        <begin position="85"/>
        <end position="109"/>
    </location>
</feature>
<keyword evidence="7 10" id="KW-1133">Transmembrane helix</keyword>
<organism evidence="12 13">
    <name type="scientific">Streptomyces roseicoloratus</name>
    <dbReference type="NCBI Taxonomy" id="2508722"/>
    <lineage>
        <taxon>Bacteria</taxon>
        <taxon>Bacillati</taxon>
        <taxon>Actinomycetota</taxon>
        <taxon>Actinomycetes</taxon>
        <taxon>Kitasatosporales</taxon>
        <taxon>Streptomycetaceae</taxon>
        <taxon>Streptomyces</taxon>
    </lineage>
</organism>
<evidence type="ECO:0000256" key="8">
    <source>
        <dbReference type="ARBA" id="ARBA00023136"/>
    </source>
</evidence>
<evidence type="ECO:0000256" key="10">
    <source>
        <dbReference type="SAM" id="Phobius"/>
    </source>
</evidence>
<dbReference type="PANTHER" id="PTHR30425:SF1">
    <property type="entry name" value="PHOSPHATE TRANSPORT SYSTEM PERMEASE PROTEIN PSTC"/>
    <property type="match status" value="1"/>
</dbReference>
<dbReference type="CDD" id="cd06261">
    <property type="entry name" value="TM_PBP2"/>
    <property type="match status" value="1"/>
</dbReference>
<reference evidence="12 13" key="1">
    <citation type="submission" date="2023-09" db="EMBL/GenBank/DDBJ databases">
        <title>Complete genome of Streptomyces roseicoloratus T14.</title>
        <authorList>
            <person name="Bashizi T."/>
            <person name="Kim M.-J."/>
            <person name="Lee G."/>
            <person name="Tagele S.B."/>
            <person name="Shin J.-H."/>
        </authorList>
    </citation>
    <scope>NUCLEOTIDE SEQUENCE [LARGE SCALE GENOMIC DNA]</scope>
    <source>
        <strain evidence="12 13">T14</strain>
    </source>
</reference>
<protein>
    <submittedName>
        <fullName evidence="12">ABC transporter permease subunit</fullName>
    </submittedName>
</protein>
<name>A0ABY9RYA3_9ACTN</name>
<keyword evidence="13" id="KW-1185">Reference proteome</keyword>
<evidence type="ECO:0000256" key="1">
    <source>
        <dbReference type="ARBA" id="ARBA00004651"/>
    </source>
</evidence>
<proteinExistence type="inferred from homology"/>
<evidence type="ECO:0000313" key="13">
    <source>
        <dbReference type="Proteomes" id="UP001250858"/>
    </source>
</evidence>
<evidence type="ECO:0000256" key="4">
    <source>
        <dbReference type="ARBA" id="ARBA00022475"/>
    </source>
</evidence>
<dbReference type="EMBL" id="CP133762">
    <property type="protein sequence ID" value="WMX47000.1"/>
    <property type="molecule type" value="Genomic_DNA"/>
</dbReference>
<feature type="transmembrane region" description="Helical" evidence="10">
    <location>
        <begin position="163"/>
        <end position="189"/>
    </location>
</feature>
<dbReference type="SUPFAM" id="SSF161098">
    <property type="entry name" value="MetI-like"/>
    <property type="match status" value="1"/>
</dbReference>
<dbReference type="InterPro" id="IPR051124">
    <property type="entry name" value="Phosphate_Transport_Permease"/>
</dbReference>